<accession>A0A1I5JEA6</accession>
<name>A0A1I5JEA6_9HYPH</name>
<evidence type="ECO:0000313" key="2">
    <source>
        <dbReference type="Proteomes" id="UP000199236"/>
    </source>
</evidence>
<organism evidence="1 2">
    <name type="scientific">Cohaesibacter marisflavi</name>
    <dbReference type="NCBI Taxonomy" id="655353"/>
    <lineage>
        <taxon>Bacteria</taxon>
        <taxon>Pseudomonadati</taxon>
        <taxon>Pseudomonadota</taxon>
        <taxon>Alphaproteobacteria</taxon>
        <taxon>Hyphomicrobiales</taxon>
        <taxon>Cohaesibacteraceae</taxon>
    </lineage>
</organism>
<dbReference type="EMBL" id="FOVR01000011">
    <property type="protein sequence ID" value="SFO70913.1"/>
    <property type="molecule type" value="Genomic_DNA"/>
</dbReference>
<sequence length="50" mass="6070">MTHMQTLLMWDSATKTSHTKHDAFQDPFERPEWQPFMPWVNMLQALSRKH</sequence>
<proteinExistence type="predicted"/>
<keyword evidence="2" id="KW-1185">Reference proteome</keyword>
<protein>
    <submittedName>
        <fullName evidence="1">Uncharacterized protein</fullName>
    </submittedName>
</protein>
<gene>
    <name evidence="1" type="ORF">SAMN04488056_111101</name>
</gene>
<evidence type="ECO:0000313" key="1">
    <source>
        <dbReference type="EMBL" id="SFO70913.1"/>
    </source>
</evidence>
<reference evidence="1 2" key="1">
    <citation type="submission" date="2016-10" db="EMBL/GenBank/DDBJ databases">
        <authorList>
            <person name="de Groot N.N."/>
        </authorList>
    </citation>
    <scope>NUCLEOTIDE SEQUENCE [LARGE SCALE GENOMIC DNA]</scope>
    <source>
        <strain evidence="1 2">CGMCC 1.9157</strain>
    </source>
</reference>
<dbReference type="AlphaFoldDB" id="A0A1I5JEA6"/>
<dbReference type="RefSeq" id="WP_175528144.1">
    <property type="nucleotide sequence ID" value="NZ_FOVR01000011.1"/>
</dbReference>
<dbReference type="Proteomes" id="UP000199236">
    <property type="component" value="Unassembled WGS sequence"/>
</dbReference>